<dbReference type="InterPro" id="IPR013792">
    <property type="entry name" value="RNA3'P_cycl/enolpyr_Trfase_a/b"/>
</dbReference>
<dbReference type="PROSITE" id="PS01287">
    <property type="entry name" value="RTC"/>
    <property type="match status" value="1"/>
</dbReference>
<organism evidence="7 8">
    <name type="scientific">Ascoidea rubescens DSM 1968</name>
    <dbReference type="NCBI Taxonomy" id="1344418"/>
    <lineage>
        <taxon>Eukaryota</taxon>
        <taxon>Fungi</taxon>
        <taxon>Dikarya</taxon>
        <taxon>Ascomycota</taxon>
        <taxon>Saccharomycotina</taxon>
        <taxon>Saccharomycetes</taxon>
        <taxon>Ascoideaceae</taxon>
        <taxon>Ascoidea</taxon>
    </lineage>
</organism>
<dbReference type="Pfam" id="PF05189">
    <property type="entry name" value="RTC_insert"/>
    <property type="match status" value="1"/>
</dbReference>
<evidence type="ECO:0000256" key="1">
    <source>
        <dbReference type="ARBA" id="ARBA00004604"/>
    </source>
</evidence>
<dbReference type="STRING" id="1344418.A0A1D2VAG9"/>
<dbReference type="GO" id="GO:0004521">
    <property type="term" value="F:RNA endonuclease activity"/>
    <property type="evidence" value="ECO:0007669"/>
    <property type="project" value="EnsemblFungi"/>
</dbReference>
<dbReference type="Proteomes" id="UP000095038">
    <property type="component" value="Unassembled WGS sequence"/>
</dbReference>
<dbReference type="GO" id="GO:0032040">
    <property type="term" value="C:small-subunit processome"/>
    <property type="evidence" value="ECO:0007669"/>
    <property type="project" value="EnsemblFungi"/>
</dbReference>
<keyword evidence="8" id="KW-1185">Reference proteome</keyword>
<dbReference type="PANTHER" id="PTHR11096:SF1">
    <property type="entry name" value="RNA 3'-TERMINAL PHOSPHATE CYCLASE-LIKE PROTEIN"/>
    <property type="match status" value="1"/>
</dbReference>
<dbReference type="FunCoup" id="A0A1D2VAG9">
    <property type="interactions" value="791"/>
</dbReference>
<dbReference type="InParanoid" id="A0A1D2VAG9"/>
<dbReference type="InterPro" id="IPR020719">
    <property type="entry name" value="RNA3'_term_phos_cycl-like_CS"/>
</dbReference>
<dbReference type="GO" id="GO:0000480">
    <property type="term" value="P:endonucleolytic cleavage in 5'-ETS of tricistronic rRNA transcript (SSU-rRNA, 5.8S rRNA, LSU-rRNA)"/>
    <property type="evidence" value="ECO:0007669"/>
    <property type="project" value="EnsemblFungi"/>
</dbReference>
<dbReference type="RefSeq" id="XP_020044961.1">
    <property type="nucleotide sequence ID" value="XM_020190882.1"/>
</dbReference>
<sequence>MAKPSNIVFQTHRNFRIRLILSTLSGKPIKIEKIRSNDVNPGLRDYEVSFLRLLESITNGSIIEISYTGTTVNYKPGLIIGGQITHNCPITKPIGYFLEPILYLAPFSKKKFSIVFTGVTSNKQDITIDGIKWGLIPVLEKFGVRECELHTIKRGSPPNGGGEVHLKVNTLLSSPLTLHVTELPKISAVRGIAYCTKVSPSMVNRQIDSARSVLNKIGCEVNITSDAWRGKNSGNSPGFGLTLVAESKKGWRIFVEDIGGPGETPEDVGTRVAYQLFEELSISGAVCRSQLPLAVVFMVLGKEDIGRLIINNNQIDSHLVHLLRDIKKVFGTEVFFLPDDNVIDQNNENNSILTVKGSGFTNASKKIA</sequence>
<reference evidence="8" key="1">
    <citation type="submission" date="2016-05" db="EMBL/GenBank/DDBJ databases">
        <title>Comparative genomics of biotechnologically important yeasts.</title>
        <authorList>
            <consortium name="DOE Joint Genome Institute"/>
            <person name="Riley R."/>
            <person name="Haridas S."/>
            <person name="Wolfe K.H."/>
            <person name="Lopes M.R."/>
            <person name="Hittinger C.T."/>
            <person name="Goker M."/>
            <person name="Salamov A."/>
            <person name="Wisecaver J."/>
            <person name="Long T.M."/>
            <person name="Aerts A.L."/>
            <person name="Barry K."/>
            <person name="Choi C."/>
            <person name="Clum A."/>
            <person name="Coughlan A.Y."/>
            <person name="Deshpande S."/>
            <person name="Douglass A.P."/>
            <person name="Hanson S.J."/>
            <person name="Klenk H.-P."/>
            <person name="Labutti K."/>
            <person name="Lapidus A."/>
            <person name="Lindquist E."/>
            <person name="Lipzen A."/>
            <person name="Meier-Kolthoff J.P."/>
            <person name="Ohm R.A."/>
            <person name="Otillar R.P."/>
            <person name="Pangilinan J."/>
            <person name="Peng Y."/>
            <person name="Rokas A."/>
            <person name="Rosa C.A."/>
            <person name="Scheuner C."/>
            <person name="Sibirny A.A."/>
            <person name="Slot J.C."/>
            <person name="Stielow J.B."/>
            <person name="Sun H."/>
            <person name="Kurtzman C.P."/>
            <person name="Blackwell M."/>
            <person name="Grigoriev I.V."/>
            <person name="Jeffries T.W."/>
        </authorList>
    </citation>
    <scope>NUCLEOTIDE SEQUENCE [LARGE SCALE GENOMIC DNA]</scope>
    <source>
        <strain evidence="8">DSM 1968</strain>
    </source>
</reference>
<evidence type="ECO:0000256" key="4">
    <source>
        <dbReference type="ARBA" id="ARBA00023242"/>
    </source>
</evidence>
<dbReference type="GO" id="GO:0000447">
    <property type="term" value="P:endonucleolytic cleavage in ITS1 to separate SSU-rRNA from 5.8S rRNA and LSU-rRNA from tricistronic rRNA transcript (SSU-rRNA, 5.8S rRNA, LSU-rRNA)"/>
    <property type="evidence" value="ECO:0007669"/>
    <property type="project" value="EnsemblFungi"/>
</dbReference>
<evidence type="ECO:0000259" key="6">
    <source>
        <dbReference type="Pfam" id="PF05189"/>
    </source>
</evidence>
<evidence type="ECO:0000259" key="5">
    <source>
        <dbReference type="Pfam" id="PF01137"/>
    </source>
</evidence>
<comment type="similarity">
    <text evidence="2">Belongs to the RNA 3'-terminal cyclase family. Type 2 subfamily.</text>
</comment>
<dbReference type="FunFam" id="3.30.360.20:FF:000004">
    <property type="entry name" value="18S rRNA biogenesis protein"/>
    <property type="match status" value="1"/>
</dbReference>
<dbReference type="InterPro" id="IPR000228">
    <property type="entry name" value="RNA3'_term_phos_cyc"/>
</dbReference>
<dbReference type="GO" id="GO:0008047">
    <property type="term" value="F:enzyme activator activity"/>
    <property type="evidence" value="ECO:0007669"/>
    <property type="project" value="EnsemblFungi"/>
</dbReference>
<comment type="subcellular location">
    <subcellularLocation>
        <location evidence="1">Nucleus</location>
        <location evidence="1">Nucleolus</location>
    </subcellularLocation>
</comment>
<dbReference type="SUPFAM" id="SSF55205">
    <property type="entry name" value="EPT/RTPC-like"/>
    <property type="match status" value="1"/>
</dbReference>
<gene>
    <name evidence="7" type="ORF">ASCRUDRAFT_38753</name>
</gene>
<feature type="domain" description="RNA 3'-terminal phosphate cyclase insert" evidence="6">
    <location>
        <begin position="182"/>
        <end position="281"/>
    </location>
</feature>
<feature type="domain" description="RNA 3'-terminal phosphate cyclase" evidence="5">
    <location>
        <begin position="9"/>
        <end position="334"/>
    </location>
</feature>
<evidence type="ECO:0000256" key="2">
    <source>
        <dbReference type="ARBA" id="ARBA00007089"/>
    </source>
</evidence>
<dbReference type="Gene3D" id="3.30.360.20">
    <property type="entry name" value="RNA 3'-terminal phosphate cyclase, insert domain"/>
    <property type="match status" value="1"/>
</dbReference>
<dbReference type="EMBL" id="KV454490">
    <property type="protein sequence ID" value="ODV58654.1"/>
    <property type="molecule type" value="Genomic_DNA"/>
</dbReference>
<dbReference type="GeneID" id="30964518"/>
<dbReference type="NCBIfam" id="TIGR03400">
    <property type="entry name" value="18S_RNA_Rcl1p"/>
    <property type="match status" value="1"/>
</dbReference>
<dbReference type="InterPro" id="IPR023797">
    <property type="entry name" value="RNA3'_phos_cyclase_dom"/>
</dbReference>
<dbReference type="OrthoDB" id="1911237at2759"/>
<dbReference type="InterPro" id="IPR037136">
    <property type="entry name" value="RNA3'_phos_cyclase_dom_sf"/>
</dbReference>
<proteinExistence type="inferred from homology"/>
<accession>A0A1D2VAG9</accession>
<dbReference type="Gene3D" id="3.65.10.20">
    <property type="entry name" value="RNA 3'-terminal phosphate cyclase domain"/>
    <property type="match status" value="1"/>
</dbReference>
<dbReference type="InterPro" id="IPR016443">
    <property type="entry name" value="RNA3'_term_phos_cyc_type_2"/>
</dbReference>
<dbReference type="AlphaFoldDB" id="A0A1D2VAG9"/>
<dbReference type="CDD" id="cd00875">
    <property type="entry name" value="RNA_Cyclase_Class_I"/>
    <property type="match status" value="1"/>
</dbReference>
<evidence type="ECO:0000313" key="8">
    <source>
        <dbReference type="Proteomes" id="UP000095038"/>
    </source>
</evidence>
<dbReference type="InterPro" id="IPR013791">
    <property type="entry name" value="RNA3'-term_phos_cycl_insert"/>
</dbReference>
<dbReference type="GO" id="GO:0030686">
    <property type="term" value="C:90S preribosome"/>
    <property type="evidence" value="ECO:0007669"/>
    <property type="project" value="EnsemblFungi"/>
</dbReference>
<dbReference type="GO" id="GO:0000472">
    <property type="term" value="P:endonucleolytic cleavage to generate mature 5'-end of SSU-rRNA from (SSU-rRNA, 5.8S rRNA, LSU-rRNA)"/>
    <property type="evidence" value="ECO:0007669"/>
    <property type="project" value="EnsemblFungi"/>
</dbReference>
<dbReference type="Pfam" id="PF01137">
    <property type="entry name" value="RTC"/>
    <property type="match status" value="1"/>
</dbReference>
<protein>
    <submittedName>
        <fullName evidence="7">18S rRNA biogenesis protein</fullName>
    </submittedName>
</protein>
<keyword evidence="3" id="KW-0690">Ribosome biogenesis</keyword>
<dbReference type="PANTHER" id="PTHR11096">
    <property type="entry name" value="RNA 3' TERMINAL PHOSPHATE CYCLASE"/>
    <property type="match status" value="1"/>
</dbReference>
<dbReference type="GO" id="GO:2000232">
    <property type="term" value="P:regulation of rRNA processing"/>
    <property type="evidence" value="ECO:0007669"/>
    <property type="project" value="EnsemblFungi"/>
</dbReference>
<dbReference type="InterPro" id="IPR036553">
    <property type="entry name" value="RPTC_insert"/>
</dbReference>
<name>A0A1D2VAG9_9ASCO</name>
<keyword evidence="4" id="KW-0539">Nucleus</keyword>
<evidence type="ECO:0000256" key="3">
    <source>
        <dbReference type="ARBA" id="ARBA00022517"/>
    </source>
</evidence>
<evidence type="ECO:0000313" key="7">
    <source>
        <dbReference type="EMBL" id="ODV58654.1"/>
    </source>
</evidence>